<dbReference type="GO" id="GO:0036009">
    <property type="term" value="F:protein-glutamine N-methyltransferase activity"/>
    <property type="evidence" value="ECO:0007669"/>
    <property type="project" value="TreeGrafter"/>
</dbReference>
<feature type="region of interest" description="Disordered" evidence="1">
    <location>
        <begin position="81"/>
        <end position="100"/>
    </location>
</feature>
<evidence type="ECO:0000313" key="5">
    <source>
        <dbReference type="Proteomes" id="UP000325529"/>
    </source>
</evidence>
<dbReference type="InterPro" id="IPR029063">
    <property type="entry name" value="SAM-dependent_MTases_sf"/>
</dbReference>
<evidence type="ECO:0000256" key="1">
    <source>
        <dbReference type="SAM" id="MobiDB-lite"/>
    </source>
</evidence>
<feature type="region of interest" description="Disordered" evidence="1">
    <location>
        <begin position="1"/>
        <end position="35"/>
    </location>
</feature>
<dbReference type="PANTHER" id="PTHR18895:SF74">
    <property type="entry name" value="MTRF1L RELEASE FACTOR GLUTAMINE METHYLTRANSFERASE"/>
    <property type="match status" value="1"/>
</dbReference>
<gene>
    <name evidence="4" type="ORF">CP970_09930</name>
</gene>
<feature type="compositionally biased region" description="Acidic residues" evidence="1">
    <location>
        <begin position="8"/>
        <end position="18"/>
    </location>
</feature>
<dbReference type="CDD" id="cd02440">
    <property type="entry name" value="AdoMet_MTases"/>
    <property type="match status" value="1"/>
</dbReference>
<evidence type="ECO:0000313" key="4">
    <source>
        <dbReference type="EMBL" id="QEU97239.1"/>
    </source>
</evidence>
<protein>
    <submittedName>
        <fullName evidence="4">Class I SAM-dependent methyltransferase</fullName>
    </submittedName>
</protein>
<dbReference type="OrthoDB" id="267914at2"/>
<keyword evidence="4" id="KW-0808">Transferase</keyword>
<dbReference type="SUPFAM" id="SSF53335">
    <property type="entry name" value="S-adenosyl-L-methionine-dependent methyltransferases"/>
    <property type="match status" value="1"/>
</dbReference>
<name>A0A5J6GP71_STRKN</name>
<sequence>MPARIEWTDSDSDSDSDSDTPTLSARWHSESGAAAPRRVVVADDTTKAATAHRLACEGTALLWRGDFHGARQLLAAMARRVDRKTPPPGRTPADAFHQHRRARGHRARVLGMLLVLLDGEYGLVGAYGLVGERGPALRRAPDVRAACRATYGPPRGPMAVSLRELLGVVGAHEWRVKGVPVPAIGGARIHPHYGVFSPVRGEYVDLVARAALPVAAWRDAPRPRTAFDIGTGTGVLAAVLARRGLDRVVATDINPRALACARENVQLLGLEGVVEVDAAPGLFPAERRAALVVCNPPWLPARPTSAVEQGVYDPGGAMLSAFLGGLAARLAPGGEGWLVLSDLAERLQLRSREQLLGEIAEAGLRVVERLDTVPRHPRAVDASDPLRGGDSLCAANPLCAADPLRPPDPLRAARAAEVTSLWRLAPGQF</sequence>
<accession>A0A5J6GP71</accession>
<dbReference type="InterPro" id="IPR050320">
    <property type="entry name" value="N5-glutamine_MTase"/>
</dbReference>
<proteinExistence type="predicted"/>
<keyword evidence="2" id="KW-1133">Transmembrane helix</keyword>
<dbReference type="Proteomes" id="UP000325529">
    <property type="component" value="Chromosome"/>
</dbReference>
<evidence type="ECO:0000259" key="3">
    <source>
        <dbReference type="Pfam" id="PF05175"/>
    </source>
</evidence>
<dbReference type="Gene3D" id="3.40.50.150">
    <property type="entry name" value="Vaccinia Virus protein VP39"/>
    <property type="match status" value="1"/>
</dbReference>
<reference evidence="4 5" key="1">
    <citation type="submission" date="2017-09" db="EMBL/GenBank/DDBJ databases">
        <authorList>
            <person name="Lee N."/>
            <person name="Cho B.-K."/>
        </authorList>
    </citation>
    <scope>NUCLEOTIDE SEQUENCE [LARGE SCALE GENOMIC DNA]</scope>
    <source>
        <strain evidence="4 5">ATCC 12853</strain>
    </source>
</reference>
<dbReference type="InterPro" id="IPR007848">
    <property type="entry name" value="Small_mtfrase_dom"/>
</dbReference>
<keyword evidence="4" id="KW-0489">Methyltransferase</keyword>
<keyword evidence="5" id="KW-1185">Reference proteome</keyword>
<dbReference type="Pfam" id="PF05175">
    <property type="entry name" value="MTS"/>
    <property type="match status" value="1"/>
</dbReference>
<dbReference type="KEGG" id="ska:CP970_09930"/>
<feature type="transmembrane region" description="Helical" evidence="2">
    <location>
        <begin position="109"/>
        <end position="130"/>
    </location>
</feature>
<dbReference type="EMBL" id="CP023699">
    <property type="protein sequence ID" value="QEU97239.1"/>
    <property type="molecule type" value="Genomic_DNA"/>
</dbReference>
<feature type="domain" description="Methyltransferase small" evidence="3">
    <location>
        <begin position="189"/>
        <end position="340"/>
    </location>
</feature>
<dbReference type="PANTHER" id="PTHR18895">
    <property type="entry name" value="HEMK METHYLTRANSFERASE"/>
    <property type="match status" value="1"/>
</dbReference>
<dbReference type="GO" id="GO:0032259">
    <property type="term" value="P:methylation"/>
    <property type="evidence" value="ECO:0007669"/>
    <property type="project" value="UniProtKB-KW"/>
</dbReference>
<dbReference type="AlphaFoldDB" id="A0A5J6GP71"/>
<organism evidence="4 5">
    <name type="scientific">Streptomyces kanamyceticus</name>
    <dbReference type="NCBI Taxonomy" id="1967"/>
    <lineage>
        <taxon>Bacteria</taxon>
        <taxon>Bacillati</taxon>
        <taxon>Actinomycetota</taxon>
        <taxon>Actinomycetes</taxon>
        <taxon>Kitasatosporales</taxon>
        <taxon>Streptomycetaceae</taxon>
        <taxon>Streptomyces</taxon>
    </lineage>
</organism>
<evidence type="ECO:0000256" key="2">
    <source>
        <dbReference type="SAM" id="Phobius"/>
    </source>
</evidence>
<keyword evidence="2" id="KW-0472">Membrane</keyword>
<keyword evidence="2" id="KW-0812">Transmembrane</keyword>